<protein>
    <submittedName>
        <fullName evidence="1">Uncharacterized protein</fullName>
    </submittedName>
</protein>
<dbReference type="EMBL" id="BNBO01000085">
    <property type="protein sequence ID" value="GHE25601.1"/>
    <property type="molecule type" value="Genomic_DNA"/>
</dbReference>
<reference evidence="1" key="1">
    <citation type="journal article" date="2014" name="Int. J. Syst. Evol. Microbiol.">
        <title>Complete genome sequence of Corynebacterium casei LMG S-19264T (=DSM 44701T), isolated from a smear-ripened cheese.</title>
        <authorList>
            <consortium name="US DOE Joint Genome Institute (JGI-PGF)"/>
            <person name="Walter F."/>
            <person name="Albersmeier A."/>
            <person name="Kalinowski J."/>
            <person name="Ruckert C."/>
        </authorList>
    </citation>
    <scope>NUCLEOTIDE SEQUENCE</scope>
    <source>
        <strain evidence="1">JCM 4646</strain>
    </source>
</reference>
<keyword evidence="2" id="KW-1185">Reference proteome</keyword>
<dbReference type="RefSeq" id="WP_308438433.1">
    <property type="nucleotide sequence ID" value="NZ_BNBO01000085.1"/>
</dbReference>
<accession>A0A918YUI3</accession>
<evidence type="ECO:0000313" key="1">
    <source>
        <dbReference type="EMBL" id="GHE25601.1"/>
    </source>
</evidence>
<gene>
    <name evidence="1" type="ORF">GCM10018781_77230</name>
</gene>
<dbReference type="Pfam" id="PF19458">
    <property type="entry name" value="DUF5995"/>
    <property type="match status" value="1"/>
</dbReference>
<name>A0A918YUI3_9ACTN</name>
<comment type="caution">
    <text evidence="1">The sequence shown here is derived from an EMBL/GenBank/DDBJ whole genome shotgun (WGS) entry which is preliminary data.</text>
</comment>
<dbReference type="AlphaFoldDB" id="A0A918YUI3"/>
<dbReference type="Proteomes" id="UP000617734">
    <property type="component" value="Unassembled WGS sequence"/>
</dbReference>
<sequence length="242" mass="26133">MTISDSLTVDQAVDRMRALRDLLPATDGVAVFNRMYLTVTELVRDRLTDGYFEDPAAMAALDALFAGRYLRAVDAAAAGTRPPACWRPLFELRGHPGIHPLQFALAGMNAHIEHDLPLAVLDTCRALGRRPAGLAADYRRINDLLAQVEDEVRDSLLPGPDELPLADPLLHVIGVWSIDRAREAAWASVLALWELRPVPFAYAAVSTALDGSVGMVCRALLTPLDGRTQAGRPPVAGSRPAG</sequence>
<evidence type="ECO:0000313" key="2">
    <source>
        <dbReference type="Proteomes" id="UP000617734"/>
    </source>
</evidence>
<dbReference type="InterPro" id="IPR046037">
    <property type="entry name" value="DUF5995"/>
</dbReference>
<proteinExistence type="predicted"/>
<dbReference type="GeneID" id="95357940"/>
<reference evidence="1" key="2">
    <citation type="submission" date="2020-09" db="EMBL/GenBank/DDBJ databases">
        <authorList>
            <person name="Sun Q."/>
            <person name="Ohkuma M."/>
        </authorList>
    </citation>
    <scope>NUCLEOTIDE SEQUENCE</scope>
    <source>
        <strain evidence="1">JCM 4646</strain>
    </source>
</reference>
<organism evidence="1 2">
    <name type="scientific">Kitasatospora indigofera</name>
    <dbReference type="NCBI Taxonomy" id="67307"/>
    <lineage>
        <taxon>Bacteria</taxon>
        <taxon>Bacillati</taxon>
        <taxon>Actinomycetota</taxon>
        <taxon>Actinomycetes</taxon>
        <taxon>Kitasatosporales</taxon>
        <taxon>Streptomycetaceae</taxon>
        <taxon>Kitasatospora</taxon>
    </lineage>
</organism>